<protein>
    <submittedName>
        <fullName evidence="1">Uncharacterized protein</fullName>
    </submittedName>
</protein>
<organism evidence="1 2">
    <name type="scientific">Choanephora cucurbitarum</name>
    <dbReference type="NCBI Taxonomy" id="101091"/>
    <lineage>
        <taxon>Eukaryota</taxon>
        <taxon>Fungi</taxon>
        <taxon>Fungi incertae sedis</taxon>
        <taxon>Mucoromycota</taxon>
        <taxon>Mucoromycotina</taxon>
        <taxon>Mucoromycetes</taxon>
        <taxon>Mucorales</taxon>
        <taxon>Mucorineae</taxon>
        <taxon>Choanephoraceae</taxon>
        <taxon>Choanephoroideae</taxon>
        <taxon>Choanephora</taxon>
    </lineage>
</organism>
<dbReference type="InParanoid" id="A0A1C7NP12"/>
<keyword evidence="2" id="KW-1185">Reference proteome</keyword>
<dbReference type="Proteomes" id="UP000093000">
    <property type="component" value="Unassembled WGS sequence"/>
</dbReference>
<dbReference type="OrthoDB" id="2279273at2759"/>
<accession>A0A1C7NP12</accession>
<name>A0A1C7NP12_9FUNG</name>
<sequence>MTDSQNDEKSQCKTDGSIQVSDLKSLELLLIQISSCFGNTDKTNLNFDHHKGMFGAFSVLKCISDDFSFASVEDFIKQVVSLAEDKYTHLYLWSLSYTKEGLFDLFLEASLLVQQGYETRQDYLPELKNLENSIRNVLLLRERHYEAKADYRCTDKQGSSLADLVNQSS</sequence>
<dbReference type="EMBL" id="LUGH01000119">
    <property type="protein sequence ID" value="OBZ89004.1"/>
    <property type="molecule type" value="Genomic_DNA"/>
</dbReference>
<gene>
    <name evidence="1" type="ORF">A0J61_02955</name>
</gene>
<evidence type="ECO:0000313" key="2">
    <source>
        <dbReference type="Proteomes" id="UP000093000"/>
    </source>
</evidence>
<reference evidence="1 2" key="1">
    <citation type="submission" date="2016-03" db="EMBL/GenBank/DDBJ databases">
        <title>Choanephora cucurbitarum.</title>
        <authorList>
            <person name="Min B."/>
            <person name="Park H."/>
            <person name="Park J.-H."/>
            <person name="Shin H.-D."/>
            <person name="Choi I.-G."/>
        </authorList>
    </citation>
    <scope>NUCLEOTIDE SEQUENCE [LARGE SCALE GENOMIC DNA]</scope>
    <source>
        <strain evidence="1 2">KUS-F28377</strain>
    </source>
</reference>
<evidence type="ECO:0000313" key="1">
    <source>
        <dbReference type="EMBL" id="OBZ89004.1"/>
    </source>
</evidence>
<proteinExistence type="predicted"/>
<comment type="caution">
    <text evidence="1">The sequence shown here is derived from an EMBL/GenBank/DDBJ whole genome shotgun (WGS) entry which is preliminary data.</text>
</comment>
<dbReference type="AlphaFoldDB" id="A0A1C7NP12"/>